<dbReference type="SMART" id="SM00320">
    <property type="entry name" value="WD40"/>
    <property type="match status" value="4"/>
</dbReference>
<evidence type="ECO:0000313" key="6">
    <source>
        <dbReference type="Proteomes" id="UP000887567"/>
    </source>
</evidence>
<reference evidence="5" key="1">
    <citation type="submission" date="2022-11" db="UniProtKB">
        <authorList>
            <consortium name="EnsemblMetazoa"/>
        </authorList>
    </citation>
    <scope>IDENTIFICATION</scope>
</reference>
<comment type="similarity">
    <text evidence="1">Belongs to the WD repeat DCAF10 family.</text>
</comment>
<dbReference type="OrthoDB" id="20669at2759"/>
<proteinExistence type="inferred from homology"/>
<dbReference type="Pfam" id="PF00400">
    <property type="entry name" value="WD40"/>
    <property type="match status" value="4"/>
</dbReference>
<name>A0A913Y861_EXADI</name>
<accession>A0A913Y861</accession>
<dbReference type="InterPro" id="IPR039085">
    <property type="entry name" value="DCA10"/>
</dbReference>
<dbReference type="SUPFAM" id="SSF50978">
    <property type="entry name" value="WD40 repeat-like"/>
    <property type="match status" value="1"/>
</dbReference>
<dbReference type="KEGG" id="epa:110253733"/>
<dbReference type="EnsemblMetazoa" id="XM_021060683.1">
    <property type="protein sequence ID" value="XP_020916342.1"/>
    <property type="gene ID" value="LOC110253733"/>
</dbReference>
<dbReference type="PROSITE" id="PS50294">
    <property type="entry name" value="WD_REPEATS_REGION"/>
    <property type="match status" value="1"/>
</dbReference>
<dbReference type="Proteomes" id="UP000887567">
    <property type="component" value="Unplaced"/>
</dbReference>
<keyword evidence="2 4" id="KW-0853">WD repeat</keyword>
<organism evidence="5 6">
    <name type="scientific">Exaiptasia diaphana</name>
    <name type="common">Tropical sea anemone</name>
    <name type="synonym">Aiptasia pulchella</name>
    <dbReference type="NCBI Taxonomy" id="2652724"/>
    <lineage>
        <taxon>Eukaryota</taxon>
        <taxon>Metazoa</taxon>
        <taxon>Cnidaria</taxon>
        <taxon>Anthozoa</taxon>
        <taxon>Hexacorallia</taxon>
        <taxon>Actiniaria</taxon>
        <taxon>Aiptasiidae</taxon>
        <taxon>Exaiptasia</taxon>
    </lineage>
</organism>
<evidence type="ECO:0000256" key="2">
    <source>
        <dbReference type="ARBA" id="ARBA00022574"/>
    </source>
</evidence>
<evidence type="ECO:0000256" key="1">
    <source>
        <dbReference type="ARBA" id="ARBA00005903"/>
    </source>
</evidence>
<dbReference type="PROSITE" id="PS50082">
    <property type="entry name" value="WD_REPEATS_2"/>
    <property type="match status" value="2"/>
</dbReference>
<dbReference type="RefSeq" id="XP_020916342.1">
    <property type="nucleotide sequence ID" value="XM_021060683.1"/>
</dbReference>
<dbReference type="OMA" id="STAHEDC"/>
<dbReference type="Gene3D" id="2.130.10.10">
    <property type="entry name" value="YVTN repeat-like/Quinoprotein amine dehydrogenase"/>
    <property type="match status" value="2"/>
</dbReference>
<dbReference type="GO" id="GO:0080008">
    <property type="term" value="C:Cul4-RING E3 ubiquitin ligase complex"/>
    <property type="evidence" value="ECO:0007669"/>
    <property type="project" value="TreeGrafter"/>
</dbReference>
<evidence type="ECO:0000256" key="3">
    <source>
        <dbReference type="ARBA" id="ARBA00022737"/>
    </source>
</evidence>
<dbReference type="PANTHER" id="PTHR14588">
    <property type="entry name" value="DDB1- AND CUL4-ASSOCIATED FACTOR 10"/>
    <property type="match status" value="1"/>
</dbReference>
<evidence type="ECO:0000313" key="5">
    <source>
        <dbReference type="EnsemblMetazoa" id="XP_020916342.1"/>
    </source>
</evidence>
<dbReference type="PROSITE" id="PS00678">
    <property type="entry name" value="WD_REPEATS_1"/>
    <property type="match status" value="1"/>
</dbReference>
<feature type="repeat" description="WD" evidence="4">
    <location>
        <begin position="139"/>
        <end position="173"/>
    </location>
</feature>
<dbReference type="InterPro" id="IPR036322">
    <property type="entry name" value="WD40_repeat_dom_sf"/>
</dbReference>
<dbReference type="InterPro" id="IPR015943">
    <property type="entry name" value="WD40/YVTN_repeat-like_dom_sf"/>
</dbReference>
<dbReference type="AlphaFoldDB" id="A0A913Y861"/>
<dbReference type="InterPro" id="IPR019775">
    <property type="entry name" value="WD40_repeat_CS"/>
</dbReference>
<dbReference type="InterPro" id="IPR001680">
    <property type="entry name" value="WD40_rpt"/>
</dbReference>
<feature type="repeat" description="WD" evidence="4">
    <location>
        <begin position="97"/>
        <end position="131"/>
    </location>
</feature>
<evidence type="ECO:0000256" key="4">
    <source>
        <dbReference type="PROSITE-ProRule" id="PRU00221"/>
    </source>
</evidence>
<dbReference type="PANTHER" id="PTHR14588:SF2">
    <property type="entry name" value="DDB1- AND CUL4-ASSOCIATED FACTOR 10"/>
    <property type="match status" value="1"/>
</dbReference>
<protein>
    <submittedName>
        <fullName evidence="5">Uncharacterized protein</fullName>
    </submittedName>
</protein>
<keyword evidence="6" id="KW-1185">Reference proteome</keyword>
<keyword evidence="3" id="KW-0677">Repeat</keyword>
<sequence length="424" mass="48200">MGEFQFKSTGLQDLQDAWSSYKYLKQREHGAVFQYDSVVANYYKYMALKPVKGVDGNHGAVFNTEFSPDGKVVVAACERSTFKIYDPLSQRLIYTNDRAHDDGINCVRFLDPKLFLTCSDDKTLALWDLRNLKSKVYSLVGHTNWVKSIEYCRNTKLLVTSAFDDTIRVWDLNKPARSGFVEGKVVLKIPRLTRMKLTPCSTKMIISSIAGHLVIIHNLDLEQLSTKPGDYWLPFWTMSGSYHNAARKATNNVPWSDRNKFEIIEEFPEGVTPWCISSLEVHPHGWCVVIRYSSGEWHQEWTAVYDVQSPSIDESEASKPTKPQRLIYCIVEPNVARGYIKEPCFSNDGRVIGSPFGNTSRLLTFSKSCDELCKCVRSRPCQLTDFKTLVGHKQPVLTCRFSPTHPILSSGCRGGKVAFFYPQL</sequence>
<dbReference type="GeneID" id="110253733"/>